<dbReference type="Pfam" id="PF16450">
    <property type="entry name" value="Prot_ATP_ID_OB_C"/>
    <property type="match status" value="1"/>
</dbReference>
<dbReference type="Pfam" id="PF17862">
    <property type="entry name" value="AAA_lid_3"/>
    <property type="match status" value="1"/>
</dbReference>
<keyword evidence="5 11" id="KW-0547">Nucleotide-binding</keyword>
<evidence type="ECO:0000256" key="1">
    <source>
        <dbReference type="ARBA" id="ARBA00004123"/>
    </source>
</evidence>
<dbReference type="InterPro" id="IPR032501">
    <property type="entry name" value="Prot_ATP_ID_OB_2nd"/>
</dbReference>
<feature type="non-terminal residue" evidence="14">
    <location>
        <position position="486"/>
    </location>
</feature>
<dbReference type="InterPro" id="IPR003960">
    <property type="entry name" value="ATPase_AAA_CS"/>
</dbReference>
<evidence type="ECO:0000256" key="10">
    <source>
        <dbReference type="ARBA" id="ARBA00061931"/>
    </source>
</evidence>
<evidence type="ECO:0000256" key="9">
    <source>
        <dbReference type="ARBA" id="ARBA00024661"/>
    </source>
</evidence>
<comment type="caution">
    <text evidence="14">The sequence shown here is derived from an EMBL/GenBank/DDBJ whole genome shotgun (WGS) entry which is preliminary data.</text>
</comment>
<keyword evidence="15" id="KW-1185">Reference proteome</keyword>
<evidence type="ECO:0000256" key="3">
    <source>
        <dbReference type="ARBA" id="ARBA00006914"/>
    </source>
</evidence>
<evidence type="ECO:0000256" key="8">
    <source>
        <dbReference type="ARBA" id="ARBA00023242"/>
    </source>
</evidence>
<comment type="subunit">
    <text evidence="10">Component of the 19S regulatory particle (RP/PA700) base subcomplex of the 26S proteasome. The 26S proteasome is composed of a core protease (CP), known as the 20S proteasome, capped at one or both ends by the 19S regulatory particle (RP/PA700). The RP/PA700 complex is composed of at least 17 different subunits in two subcomplexes, the base and the lid, which form the portions proximal and distal to the 20S proteolytic core, respectively.</text>
</comment>
<dbReference type="EMBL" id="JABFAC010000005">
    <property type="protein sequence ID" value="MBA0612972.1"/>
    <property type="molecule type" value="Genomic_DNA"/>
</dbReference>
<name>A0A7J8RI16_GOSDV</name>
<dbReference type="Proteomes" id="UP000593561">
    <property type="component" value="Unassembled WGS sequence"/>
</dbReference>
<dbReference type="Pfam" id="PF00004">
    <property type="entry name" value="AAA"/>
    <property type="match status" value="1"/>
</dbReference>
<keyword evidence="6 11" id="KW-0067">ATP-binding</keyword>
<evidence type="ECO:0000256" key="7">
    <source>
        <dbReference type="ARBA" id="ARBA00022942"/>
    </source>
</evidence>
<evidence type="ECO:0000256" key="11">
    <source>
        <dbReference type="RuleBase" id="RU003651"/>
    </source>
</evidence>
<evidence type="ECO:0000259" key="13">
    <source>
        <dbReference type="SMART" id="SM00382"/>
    </source>
</evidence>
<evidence type="ECO:0000256" key="12">
    <source>
        <dbReference type="SAM" id="Coils"/>
    </source>
</evidence>
<dbReference type="InterPro" id="IPR003593">
    <property type="entry name" value="AAA+_ATPase"/>
</dbReference>
<feature type="coiled-coil region" evidence="12">
    <location>
        <begin position="56"/>
        <end position="90"/>
    </location>
</feature>
<dbReference type="FunFam" id="3.40.50.300:FF:000034">
    <property type="entry name" value="26S protease regulatory subunit 10B"/>
    <property type="match status" value="1"/>
</dbReference>
<dbReference type="InterPro" id="IPR041569">
    <property type="entry name" value="AAA_lid_3"/>
</dbReference>
<dbReference type="PANTHER" id="PTHR23073">
    <property type="entry name" value="26S PROTEASOME REGULATORY SUBUNIT"/>
    <property type="match status" value="1"/>
</dbReference>
<keyword evidence="4" id="KW-0963">Cytoplasm</keyword>
<evidence type="ECO:0000313" key="15">
    <source>
        <dbReference type="Proteomes" id="UP000593561"/>
    </source>
</evidence>
<keyword evidence="8" id="KW-0539">Nucleus</keyword>
<comment type="similarity">
    <text evidence="3 11">Belongs to the AAA ATPase family.</text>
</comment>
<dbReference type="GO" id="GO:0005634">
    <property type="term" value="C:nucleus"/>
    <property type="evidence" value="ECO:0007669"/>
    <property type="project" value="UniProtKB-SubCell"/>
</dbReference>
<keyword evidence="7" id="KW-0647">Proteasome</keyword>
<dbReference type="InterPro" id="IPR027417">
    <property type="entry name" value="P-loop_NTPase"/>
</dbReference>
<dbReference type="Gene3D" id="2.40.50.140">
    <property type="entry name" value="Nucleic acid-binding proteins"/>
    <property type="match status" value="1"/>
</dbReference>
<protein>
    <recommendedName>
        <fullName evidence="13">AAA+ ATPase domain-containing protein</fullName>
    </recommendedName>
</protein>
<dbReference type="InterPro" id="IPR003959">
    <property type="entry name" value="ATPase_AAA_core"/>
</dbReference>
<keyword evidence="12" id="KW-0175">Coiled coil</keyword>
<evidence type="ECO:0000256" key="2">
    <source>
        <dbReference type="ARBA" id="ARBA00004496"/>
    </source>
</evidence>
<dbReference type="SUPFAM" id="SSF52540">
    <property type="entry name" value="P-loop containing nucleoside triphosphate hydrolases"/>
    <property type="match status" value="1"/>
</dbReference>
<dbReference type="AlphaFoldDB" id="A0A7J8RI16"/>
<comment type="function">
    <text evidence="9">The 26S proteasome is involved in the ATP-dependent degradation of ubiquitinated proteins. The regulatory (or ATPase) complex confers ATP dependency and substrate specificity to the 26S complex.</text>
</comment>
<reference evidence="14 15" key="1">
    <citation type="journal article" date="2019" name="Genome Biol. Evol.">
        <title>Insights into the evolution of the New World diploid cottons (Gossypium, subgenus Houzingenia) based on genome sequencing.</title>
        <authorList>
            <person name="Grover C.E."/>
            <person name="Arick M.A. 2nd"/>
            <person name="Thrash A."/>
            <person name="Conover J.L."/>
            <person name="Sanders W.S."/>
            <person name="Peterson D.G."/>
            <person name="Frelichowski J.E."/>
            <person name="Scheffler J.A."/>
            <person name="Scheffler B.E."/>
            <person name="Wendel J.F."/>
        </authorList>
    </citation>
    <scope>NUCLEOTIDE SEQUENCE [LARGE SCALE GENOMIC DNA]</scope>
    <source>
        <strain evidence="14">27</strain>
        <tissue evidence="14">Leaf</tissue>
    </source>
</reference>
<comment type="subcellular location">
    <subcellularLocation>
        <location evidence="2">Cytoplasm</location>
    </subcellularLocation>
    <subcellularLocation>
        <location evidence="1">Nucleus</location>
    </subcellularLocation>
</comment>
<evidence type="ECO:0000313" key="14">
    <source>
        <dbReference type="EMBL" id="MBA0612972.1"/>
    </source>
</evidence>
<dbReference type="InterPro" id="IPR050221">
    <property type="entry name" value="26S_Proteasome_ATPase"/>
</dbReference>
<gene>
    <name evidence="14" type="ORF">Godav_013502</name>
</gene>
<sequence length="486" mass="54465">KQPLTQETSEKPKKKAFFQNQTISISDLGFVTMSDGEDAVRRRNAIAEYRKKLLQHKEYESRVRAGRENLRAAKKEFNKTEDDLKSLQSVGQIIGEVLRPLDNERLIVKASSGPRYVVGCRSKVDKEKLTSGTRVVLDMTTLTIMRALPREVDPVVYNMLHEDPGNVSYSAVGGLSDQIRELRESIELPLMNPELFLRVGIKPPKVILASHLPCPSVLEIQRGVLLYGPPGTGKTLLARAIASNIDANFLKVVSSAIIDKYIGESARLIREMFGYARDHQPCIIFMDEIDAIGGRRFSEGTSADREIQRTLMELLNQLDGFDQLGKVKMIMATNRPDVLDPALLRPGRLDRKIEIPLPNEQSRMEILKIHAAGIAKHGEIDYEAVVKLAEGFNGADLRNVCTEAGMSAIRAERDYVIHEDFMKAVRKLNEAKKLESSAHYKIRDDVSLNITAFMTKGCTTMLPELQLDMLQVLVVSMEPREGQIQA</sequence>
<dbReference type="GO" id="GO:0005524">
    <property type="term" value="F:ATP binding"/>
    <property type="evidence" value="ECO:0007669"/>
    <property type="project" value="UniProtKB-KW"/>
</dbReference>
<dbReference type="GO" id="GO:0005737">
    <property type="term" value="C:cytoplasm"/>
    <property type="evidence" value="ECO:0007669"/>
    <property type="project" value="UniProtKB-SubCell"/>
</dbReference>
<accession>A0A7J8RI16</accession>
<dbReference type="InterPro" id="IPR012340">
    <property type="entry name" value="NA-bd_OB-fold"/>
</dbReference>
<evidence type="ECO:0000256" key="4">
    <source>
        <dbReference type="ARBA" id="ARBA00022490"/>
    </source>
</evidence>
<dbReference type="GO" id="GO:0000502">
    <property type="term" value="C:proteasome complex"/>
    <property type="evidence" value="ECO:0007669"/>
    <property type="project" value="UniProtKB-KW"/>
</dbReference>
<dbReference type="Gene3D" id="1.10.8.60">
    <property type="match status" value="1"/>
</dbReference>
<evidence type="ECO:0000256" key="6">
    <source>
        <dbReference type="ARBA" id="ARBA00022840"/>
    </source>
</evidence>
<organism evidence="14 15">
    <name type="scientific">Gossypium davidsonii</name>
    <name type="common">Davidson's cotton</name>
    <name type="synonym">Gossypium klotzschianum subsp. davidsonii</name>
    <dbReference type="NCBI Taxonomy" id="34287"/>
    <lineage>
        <taxon>Eukaryota</taxon>
        <taxon>Viridiplantae</taxon>
        <taxon>Streptophyta</taxon>
        <taxon>Embryophyta</taxon>
        <taxon>Tracheophyta</taxon>
        <taxon>Spermatophyta</taxon>
        <taxon>Magnoliopsida</taxon>
        <taxon>eudicotyledons</taxon>
        <taxon>Gunneridae</taxon>
        <taxon>Pentapetalae</taxon>
        <taxon>rosids</taxon>
        <taxon>malvids</taxon>
        <taxon>Malvales</taxon>
        <taxon>Malvaceae</taxon>
        <taxon>Malvoideae</taxon>
        <taxon>Gossypium</taxon>
    </lineage>
</organism>
<dbReference type="SMART" id="SM00382">
    <property type="entry name" value="AAA"/>
    <property type="match status" value="1"/>
</dbReference>
<dbReference type="FunFam" id="2.40.50.140:FF:000027">
    <property type="entry name" value="26S protease regulatory subunit 10B"/>
    <property type="match status" value="1"/>
</dbReference>
<feature type="domain" description="AAA+ ATPase" evidence="13">
    <location>
        <begin position="220"/>
        <end position="359"/>
    </location>
</feature>
<dbReference type="PROSITE" id="PS00674">
    <property type="entry name" value="AAA"/>
    <property type="match status" value="1"/>
</dbReference>
<dbReference type="FunFam" id="1.10.8.60:FF:000008">
    <property type="entry name" value="26S protease regulatory subunit 10B"/>
    <property type="match status" value="1"/>
</dbReference>
<evidence type="ECO:0000256" key="5">
    <source>
        <dbReference type="ARBA" id="ARBA00022741"/>
    </source>
</evidence>
<dbReference type="Gene3D" id="3.40.50.300">
    <property type="entry name" value="P-loop containing nucleotide triphosphate hydrolases"/>
    <property type="match status" value="1"/>
</dbReference>
<dbReference type="GO" id="GO:0016887">
    <property type="term" value="F:ATP hydrolysis activity"/>
    <property type="evidence" value="ECO:0007669"/>
    <property type="project" value="InterPro"/>
</dbReference>
<proteinExistence type="inferred from homology"/>